<dbReference type="Gene3D" id="3.40.50.720">
    <property type="entry name" value="NAD(P)-binding Rossmann-like Domain"/>
    <property type="match status" value="1"/>
</dbReference>
<dbReference type="SUPFAM" id="SSF51735">
    <property type="entry name" value="NAD(P)-binding Rossmann-fold domains"/>
    <property type="match status" value="1"/>
</dbReference>
<organism evidence="3 4">
    <name type="scientific">Microbacterium invictum</name>
    <dbReference type="NCBI Taxonomy" id="515415"/>
    <lineage>
        <taxon>Bacteria</taxon>
        <taxon>Bacillati</taxon>
        <taxon>Actinomycetota</taxon>
        <taxon>Actinomycetes</taxon>
        <taxon>Micrococcales</taxon>
        <taxon>Microbacteriaceae</taxon>
        <taxon>Microbacterium</taxon>
    </lineage>
</organism>
<evidence type="ECO:0000256" key="1">
    <source>
        <dbReference type="ARBA" id="ARBA00023589"/>
    </source>
</evidence>
<dbReference type="EMBL" id="JACIFH010000001">
    <property type="protein sequence ID" value="MBB4140940.1"/>
    <property type="molecule type" value="Genomic_DNA"/>
</dbReference>
<dbReference type="PANTHER" id="PTHR43647">
    <property type="entry name" value="DEHYDROGENASE"/>
    <property type="match status" value="1"/>
</dbReference>
<dbReference type="RefSeq" id="WP_183500477.1">
    <property type="nucleotide sequence ID" value="NZ_BAABCO010000004.1"/>
</dbReference>
<proteinExistence type="predicted"/>
<name>A0AA40SRK3_9MICO</name>
<reference evidence="3 4" key="1">
    <citation type="submission" date="2020-08" db="EMBL/GenBank/DDBJ databases">
        <title>Sequencing the genomes of 1000 actinobacteria strains.</title>
        <authorList>
            <person name="Klenk H.-P."/>
        </authorList>
    </citation>
    <scope>NUCLEOTIDE SEQUENCE [LARGE SCALE GENOMIC DNA]</scope>
    <source>
        <strain evidence="3 4">DSM 19600</strain>
    </source>
</reference>
<protein>
    <recommendedName>
        <fullName evidence="2">3beta-hydroxysteroid 3-dehydrogenase</fullName>
        <ecNumber evidence="2">1.1.1.270</ecNumber>
    </recommendedName>
</protein>
<dbReference type="EC" id="1.1.1.270" evidence="2"/>
<dbReference type="Pfam" id="PF00106">
    <property type="entry name" value="adh_short"/>
    <property type="match status" value="1"/>
</dbReference>
<dbReference type="InterPro" id="IPR051593">
    <property type="entry name" value="Ergosterol_Biosynth_ERG27"/>
</dbReference>
<accession>A0AA40SRK3</accession>
<evidence type="ECO:0000256" key="2">
    <source>
        <dbReference type="ARBA" id="ARBA00023621"/>
    </source>
</evidence>
<evidence type="ECO:0000313" key="4">
    <source>
        <dbReference type="Proteomes" id="UP000549113"/>
    </source>
</evidence>
<sequence>MARDTWDPTHLPDLHGRRYLVTGSNAGLGFFASLQLAGAGARVIMTGRNPNRLAAARAALLRQVPDADLESLMLDTSNLGSIRAAAATARGRTGLDGVLLNAGIVHPPAQRQTTSDRHELVFATNVLGHYALAGEMLPPLAAARGRMVWLGSMSTSMWQYDPLDPELENGYTPWRAYVQSKVAATALGFEADRRLRSEKVPVASLVAHPGYSIGGRTRGIAGVNEPNRAKRFRDNLQAPIAQSKERGAWVLVRALVDPAAEGGQFWGPSRGMRGAPRPASASKVTRDLDVAARMWHYCEHATRVPWPFEKARKAKRR</sequence>
<comment type="caution">
    <text evidence="3">The sequence shown here is derived from an EMBL/GenBank/DDBJ whole genome shotgun (WGS) entry which is preliminary data.</text>
</comment>
<dbReference type="InterPro" id="IPR036291">
    <property type="entry name" value="NAD(P)-bd_dom_sf"/>
</dbReference>
<evidence type="ECO:0000313" key="3">
    <source>
        <dbReference type="EMBL" id="MBB4140940.1"/>
    </source>
</evidence>
<dbReference type="InterPro" id="IPR002347">
    <property type="entry name" value="SDR_fam"/>
</dbReference>
<dbReference type="PANTHER" id="PTHR43647:SF2">
    <property type="entry name" value="DEHYDROGENASE"/>
    <property type="match status" value="1"/>
</dbReference>
<comment type="pathway">
    <text evidence="1">Steroid biosynthesis; zymosterol biosynthesis; zymosterol from lanosterol: step 5/6.</text>
</comment>
<gene>
    <name evidence="3" type="ORF">BKA10_002734</name>
</gene>
<dbReference type="AlphaFoldDB" id="A0AA40SRK3"/>
<dbReference type="GO" id="GO:0000253">
    <property type="term" value="F:3-beta-hydroxysteroid 3-dehydrogenase (NADP+) activity"/>
    <property type="evidence" value="ECO:0007669"/>
    <property type="project" value="UniProtKB-EC"/>
</dbReference>
<keyword evidence="4" id="KW-1185">Reference proteome</keyword>
<dbReference type="Proteomes" id="UP000549113">
    <property type="component" value="Unassembled WGS sequence"/>
</dbReference>